<dbReference type="PANTHER" id="PTHR22550:SF5">
    <property type="entry name" value="LEUCINE ZIPPER PROTEIN 4"/>
    <property type="match status" value="1"/>
</dbReference>
<dbReference type="PIRSF" id="PIRSF005690">
    <property type="entry name" value="GerBA"/>
    <property type="match status" value="1"/>
</dbReference>
<reference evidence="4 5" key="1">
    <citation type="submission" date="2020-08" db="EMBL/GenBank/DDBJ databases">
        <title>Cohnella phylogeny.</title>
        <authorList>
            <person name="Dunlap C."/>
        </authorList>
    </citation>
    <scope>NUCLEOTIDE SEQUENCE [LARGE SCALE GENOMIC DNA]</scope>
    <source>
        <strain evidence="4 5">DSM 28246</strain>
    </source>
</reference>
<sequence>MNKSEDRDWERHLLDTFALNTDFAAKRIELSDQLVHVYYFVTLVDLPGTLASMNQSLMSANDGNVPLQHLSDLYQIDSNAMPEELAHLLLQGRLVVRSPHTGEPLIFKALEPSISRSVMPPENESPIQGAIDGFTEDLLTNVGLLRKKINHKDVVVVTHAVGSTFCREIALVYLKGKANPKIVQTVADSLIRNKHKDVRHVEDMLSVLGQPKISLVATYLATELPEEAAQNLMDGRVVLFMDQLPYAISVPAILKDVWTLKTDFNYPFLYLLFFRFIRMIGIIFAVIMPGLYVVLNSVNPELLRIQLAISVAKSREGVPYPAFIEVLLMLLVLEMVIEATTRLPKSIGPTITMIGGIILGQAIVQAKLVSNLLIIILAASTIANFTMSGYLNTIGIRIYKYVVLVASAAFGILGLEMSVIWIFVYFAGLKSFTVPYLSLSLKGTKTDE</sequence>
<feature type="transmembrane region" description="Helical" evidence="3">
    <location>
        <begin position="372"/>
        <end position="391"/>
    </location>
</feature>
<evidence type="ECO:0000313" key="5">
    <source>
        <dbReference type="Proteomes" id="UP000547209"/>
    </source>
</evidence>
<keyword evidence="5" id="KW-1185">Reference proteome</keyword>
<keyword evidence="2 3" id="KW-0472">Membrane</keyword>
<keyword evidence="3" id="KW-1133">Transmembrane helix</keyword>
<dbReference type="GO" id="GO:0016020">
    <property type="term" value="C:membrane"/>
    <property type="evidence" value="ECO:0007669"/>
    <property type="project" value="InterPro"/>
</dbReference>
<feature type="transmembrane region" description="Helical" evidence="3">
    <location>
        <begin position="276"/>
        <end position="298"/>
    </location>
</feature>
<proteinExistence type="inferred from homology"/>
<feature type="transmembrane region" description="Helical" evidence="3">
    <location>
        <begin position="349"/>
        <end position="366"/>
    </location>
</feature>
<dbReference type="GO" id="GO:0009847">
    <property type="term" value="P:spore germination"/>
    <property type="evidence" value="ECO:0007669"/>
    <property type="project" value="InterPro"/>
</dbReference>
<comment type="caution">
    <text evidence="4">The sequence shown here is derived from an EMBL/GenBank/DDBJ whole genome shotgun (WGS) entry which is preliminary data.</text>
</comment>
<evidence type="ECO:0000313" key="4">
    <source>
        <dbReference type="EMBL" id="MBB6669517.1"/>
    </source>
</evidence>
<keyword evidence="3" id="KW-0812">Transmembrane</keyword>
<feature type="transmembrane region" description="Helical" evidence="3">
    <location>
        <begin position="318"/>
        <end position="337"/>
    </location>
</feature>
<name>A0A7X0VD15_9BACL</name>
<dbReference type="Proteomes" id="UP000547209">
    <property type="component" value="Unassembled WGS sequence"/>
</dbReference>
<feature type="transmembrane region" description="Helical" evidence="3">
    <location>
        <begin position="403"/>
        <end position="427"/>
    </location>
</feature>
<protein>
    <submittedName>
        <fullName evidence="4">Spore germination protein</fullName>
    </submittedName>
</protein>
<accession>A0A7X0VD15</accession>
<dbReference type="RefSeq" id="WP_185140920.1">
    <property type="nucleotide sequence ID" value="NZ_JACJVP010000001.1"/>
</dbReference>
<dbReference type="InterPro" id="IPR050768">
    <property type="entry name" value="UPF0353/GerABKA_families"/>
</dbReference>
<organism evidence="4 5">
    <name type="scientific">Cohnella nanjingensis</name>
    <dbReference type="NCBI Taxonomy" id="1387779"/>
    <lineage>
        <taxon>Bacteria</taxon>
        <taxon>Bacillati</taxon>
        <taxon>Bacillota</taxon>
        <taxon>Bacilli</taxon>
        <taxon>Bacillales</taxon>
        <taxon>Paenibacillaceae</taxon>
        <taxon>Cohnella</taxon>
    </lineage>
</organism>
<dbReference type="AlphaFoldDB" id="A0A7X0VD15"/>
<dbReference type="EMBL" id="JACJVP010000001">
    <property type="protein sequence ID" value="MBB6669517.1"/>
    <property type="molecule type" value="Genomic_DNA"/>
</dbReference>
<evidence type="ECO:0000256" key="2">
    <source>
        <dbReference type="ARBA" id="ARBA00023136"/>
    </source>
</evidence>
<comment type="similarity">
    <text evidence="1">Belongs to the GerABKA family.</text>
</comment>
<evidence type="ECO:0000256" key="3">
    <source>
        <dbReference type="SAM" id="Phobius"/>
    </source>
</evidence>
<evidence type="ECO:0000256" key="1">
    <source>
        <dbReference type="ARBA" id="ARBA00005278"/>
    </source>
</evidence>
<gene>
    <name evidence="4" type="ORF">H7C19_02330</name>
</gene>
<dbReference type="PANTHER" id="PTHR22550">
    <property type="entry name" value="SPORE GERMINATION PROTEIN"/>
    <property type="match status" value="1"/>
</dbReference>
<dbReference type="InterPro" id="IPR004995">
    <property type="entry name" value="Spore_Ger"/>
</dbReference>
<dbReference type="Pfam" id="PF03323">
    <property type="entry name" value="GerA"/>
    <property type="match status" value="1"/>
</dbReference>